<feature type="region of interest" description="Disordered" evidence="3">
    <location>
        <begin position="315"/>
        <end position="366"/>
    </location>
</feature>
<protein>
    <recommendedName>
        <fullName evidence="4">BTB domain-containing protein</fullName>
    </recommendedName>
</protein>
<dbReference type="PANTHER" id="PTHR26379">
    <property type="entry name" value="BTB/POZ AND MATH DOMAIN-CONTAINING PROTEIN 1"/>
    <property type="match status" value="1"/>
</dbReference>
<accession>A0A0D9XCN1</accession>
<dbReference type="STRING" id="77586.A0A0D9XCN1"/>
<dbReference type="GO" id="GO:0016567">
    <property type="term" value="P:protein ubiquitination"/>
    <property type="evidence" value="ECO:0007669"/>
    <property type="project" value="InterPro"/>
</dbReference>
<dbReference type="AlphaFoldDB" id="A0A0D9XCN1"/>
<reference evidence="5" key="3">
    <citation type="submission" date="2015-04" db="UniProtKB">
        <authorList>
            <consortium name="EnsemblPlants"/>
        </authorList>
    </citation>
    <scope>IDENTIFICATION</scope>
</reference>
<comment type="similarity">
    <text evidence="2">Belongs to the Tdpoz family.</text>
</comment>
<proteinExistence type="inferred from homology"/>
<keyword evidence="6" id="KW-1185">Reference proteome</keyword>
<feature type="domain" description="BTB" evidence="4">
    <location>
        <begin position="179"/>
        <end position="236"/>
    </location>
</feature>
<dbReference type="Pfam" id="PF24570">
    <property type="entry name" value="BACK_BPM_SPOP"/>
    <property type="match status" value="1"/>
</dbReference>
<dbReference type="Proteomes" id="UP000032180">
    <property type="component" value="Chromosome 9"/>
</dbReference>
<evidence type="ECO:0000256" key="1">
    <source>
        <dbReference type="ARBA" id="ARBA00004906"/>
    </source>
</evidence>
<evidence type="ECO:0000313" key="6">
    <source>
        <dbReference type="Proteomes" id="UP000032180"/>
    </source>
</evidence>
<dbReference type="InterPro" id="IPR011333">
    <property type="entry name" value="SKP1/BTB/POZ_sf"/>
</dbReference>
<dbReference type="Pfam" id="PF00651">
    <property type="entry name" value="BTB"/>
    <property type="match status" value="1"/>
</dbReference>
<dbReference type="Gene3D" id="3.30.710.10">
    <property type="entry name" value="Potassium Channel Kv1.1, Chain A"/>
    <property type="match status" value="1"/>
</dbReference>
<dbReference type="InterPro" id="IPR045005">
    <property type="entry name" value="BPM1-6"/>
</dbReference>
<dbReference type="PANTHER" id="PTHR26379:SF340">
    <property type="entry name" value="OS09G0338200 PROTEIN"/>
    <property type="match status" value="1"/>
</dbReference>
<dbReference type="InterPro" id="IPR000210">
    <property type="entry name" value="BTB/POZ_dom"/>
</dbReference>
<dbReference type="SUPFAM" id="SSF54695">
    <property type="entry name" value="POZ domain"/>
    <property type="match status" value="1"/>
</dbReference>
<comment type="pathway">
    <text evidence="1">Protein modification; protein ubiquitination.</text>
</comment>
<reference evidence="5 6" key="1">
    <citation type="submission" date="2012-08" db="EMBL/GenBank/DDBJ databases">
        <title>Oryza genome evolution.</title>
        <authorList>
            <person name="Wing R.A."/>
        </authorList>
    </citation>
    <scope>NUCLEOTIDE SEQUENCE</scope>
</reference>
<dbReference type="PROSITE" id="PS50097">
    <property type="entry name" value="BTB"/>
    <property type="match status" value="1"/>
</dbReference>
<name>A0A0D9XCN1_9ORYZ</name>
<evidence type="ECO:0000256" key="3">
    <source>
        <dbReference type="SAM" id="MobiDB-lite"/>
    </source>
</evidence>
<dbReference type="Gramene" id="LPERR09G04370.1">
    <property type="protein sequence ID" value="LPERR09G04370.1"/>
    <property type="gene ID" value="LPERR09G04370"/>
</dbReference>
<reference evidence="6" key="2">
    <citation type="submission" date="2013-12" db="EMBL/GenBank/DDBJ databases">
        <authorList>
            <person name="Yu Y."/>
            <person name="Lee S."/>
            <person name="de Baynast K."/>
            <person name="Wissotski M."/>
            <person name="Liu L."/>
            <person name="Talag J."/>
            <person name="Goicoechea J."/>
            <person name="Angelova A."/>
            <person name="Jetty R."/>
            <person name="Kudrna D."/>
            <person name="Golser W."/>
            <person name="Rivera L."/>
            <person name="Zhang J."/>
            <person name="Wing R."/>
        </authorList>
    </citation>
    <scope>NUCLEOTIDE SEQUENCE</scope>
</reference>
<dbReference type="EnsemblPlants" id="LPERR09G04370.1">
    <property type="protein sequence ID" value="LPERR09G04370.1"/>
    <property type="gene ID" value="LPERR09G04370"/>
</dbReference>
<organism evidence="5 6">
    <name type="scientific">Leersia perrieri</name>
    <dbReference type="NCBI Taxonomy" id="77586"/>
    <lineage>
        <taxon>Eukaryota</taxon>
        <taxon>Viridiplantae</taxon>
        <taxon>Streptophyta</taxon>
        <taxon>Embryophyta</taxon>
        <taxon>Tracheophyta</taxon>
        <taxon>Spermatophyta</taxon>
        <taxon>Magnoliopsida</taxon>
        <taxon>Liliopsida</taxon>
        <taxon>Poales</taxon>
        <taxon>Poaceae</taxon>
        <taxon>BOP clade</taxon>
        <taxon>Oryzoideae</taxon>
        <taxon>Oryzeae</taxon>
        <taxon>Oryzinae</taxon>
        <taxon>Leersia</taxon>
    </lineage>
</organism>
<dbReference type="Gene3D" id="1.25.40.420">
    <property type="match status" value="1"/>
</dbReference>
<evidence type="ECO:0000256" key="2">
    <source>
        <dbReference type="ARBA" id="ARBA00010846"/>
    </source>
</evidence>
<evidence type="ECO:0000313" key="5">
    <source>
        <dbReference type="EnsemblPlants" id="LPERR09G04370.1"/>
    </source>
</evidence>
<dbReference type="InterPro" id="IPR056423">
    <property type="entry name" value="BACK_BPM_SPOP"/>
</dbReference>
<evidence type="ECO:0000259" key="4">
    <source>
        <dbReference type="PROSITE" id="PS50097"/>
    </source>
</evidence>
<sequence>MATAGPADRKLVNVVGIPPCQIIPCSDNRNFTIKGRFSVIDRLPVGLTRAQATCAIDEAYRCEVSFKSMNKPRGNVVAVMALVHGPSHGIQNVFVDLALLDNTRSLVTRPLMKKRYTAVGSSKRGCGLVVAKDFLEANCVKDDVVVAICTVVILPTSHPPSDESLCRRLAAMSSAQDLTDVCFDVDGEKFHAHRLVMAAQSEKFRAMLFDSNNNETILCEDTLCAGITTDTVNSTLALTDKRPYPKLRASCIEFLSETPIYNVASTDVYTELVQNYPGVLTEIRDYKKRPRLSLKLTPSTDTKIELKEIIEESSKRPRLLCPKPTPSTDTKDENQGELTENGESSKKPRLCPKPVIPSTDVKVEKN</sequence>
<dbReference type="eggNOG" id="KOG1987">
    <property type="taxonomic scope" value="Eukaryota"/>
</dbReference>
<dbReference type="HOGENOM" id="CLU_004253_2_2_1"/>